<dbReference type="PANTHER" id="PTHR47117">
    <property type="entry name" value="STAR-RELATED LIPID TRANSFER PROTEIN 9"/>
    <property type="match status" value="1"/>
</dbReference>
<feature type="region of interest" description="Disordered" evidence="1">
    <location>
        <begin position="194"/>
        <end position="222"/>
    </location>
</feature>
<evidence type="ECO:0000259" key="2">
    <source>
        <dbReference type="PROSITE" id="PS50003"/>
    </source>
</evidence>
<evidence type="ECO:0000256" key="1">
    <source>
        <dbReference type="SAM" id="MobiDB-lite"/>
    </source>
</evidence>
<sequence length="332" mass="37250">MINLATAQVEYSEDQQAMVKVPNTFSLPAVRVQRRQRRVLDTSSTYVRGEENLEGWRPRGDSLIFDHQWELEKLTRLEEVERVRHLLLLRERLGVDKHPLPTSIRGINTQHRSPHDFTKSEKEVCNMVAKATNEGRASPTALVAAAQNVGSGINSSPIAPTKDKDVYEPWEMTERERQLAVKCIKLILGRIPSKEMPIPKQGNDSSPGEESSVTLSNSMADSMTSSLLSNTSMSQDMTSPEKMMNFFQTSTPMGVCNSPQMGQQTQHQLLSQGMGLGSSALSCCSPSREHQRPLVLFVAEMEEIRVSPVVSRKGYLNILEENTNGWKKRWVV</sequence>
<evidence type="ECO:0000313" key="4">
    <source>
        <dbReference type="Proteomes" id="UP000792457"/>
    </source>
</evidence>
<comment type="caution">
    <text evidence="3">The sequence shown here is derived from an EMBL/GenBank/DDBJ whole genome shotgun (WGS) entry which is preliminary data.</text>
</comment>
<protein>
    <recommendedName>
        <fullName evidence="2">PH domain-containing protein</fullName>
    </recommendedName>
</protein>
<dbReference type="PANTHER" id="PTHR47117:SF9">
    <property type="entry name" value="KINESIN-LIKE PROTEIN KIF1C ISOFORM X1"/>
    <property type="match status" value="1"/>
</dbReference>
<dbReference type="PROSITE" id="PS50003">
    <property type="entry name" value="PH_DOMAIN"/>
    <property type="match status" value="1"/>
</dbReference>
<dbReference type="EMBL" id="KZ308445">
    <property type="protein sequence ID" value="KAG8229752.1"/>
    <property type="molecule type" value="Genomic_DNA"/>
</dbReference>
<feature type="domain" description="PH" evidence="2">
    <location>
        <begin position="309"/>
        <end position="332"/>
    </location>
</feature>
<dbReference type="Proteomes" id="UP000792457">
    <property type="component" value="Unassembled WGS sequence"/>
</dbReference>
<feature type="non-terminal residue" evidence="3">
    <location>
        <position position="332"/>
    </location>
</feature>
<reference evidence="3" key="1">
    <citation type="submission" date="2013-04" db="EMBL/GenBank/DDBJ databases">
        <authorList>
            <person name="Qu J."/>
            <person name="Murali S.C."/>
            <person name="Bandaranaike D."/>
            <person name="Bellair M."/>
            <person name="Blankenburg K."/>
            <person name="Chao H."/>
            <person name="Dinh H."/>
            <person name="Doddapaneni H."/>
            <person name="Downs B."/>
            <person name="Dugan-Rocha S."/>
            <person name="Elkadiri S."/>
            <person name="Gnanaolivu R.D."/>
            <person name="Hernandez B."/>
            <person name="Javaid M."/>
            <person name="Jayaseelan J.C."/>
            <person name="Lee S."/>
            <person name="Li M."/>
            <person name="Ming W."/>
            <person name="Munidasa M."/>
            <person name="Muniz J."/>
            <person name="Nguyen L."/>
            <person name="Ongeri F."/>
            <person name="Osuji N."/>
            <person name="Pu L.-L."/>
            <person name="Puazo M."/>
            <person name="Qu C."/>
            <person name="Quiroz J."/>
            <person name="Raj R."/>
            <person name="Weissenberger G."/>
            <person name="Xin Y."/>
            <person name="Zou X."/>
            <person name="Han Y."/>
            <person name="Richards S."/>
            <person name="Worley K."/>
            <person name="Muzny D."/>
            <person name="Gibbs R."/>
        </authorList>
    </citation>
    <scope>NUCLEOTIDE SEQUENCE</scope>
    <source>
        <strain evidence="3">Sampled in the wild</strain>
    </source>
</reference>
<dbReference type="SUPFAM" id="SSF50729">
    <property type="entry name" value="PH domain-like"/>
    <property type="match status" value="1"/>
</dbReference>
<feature type="compositionally biased region" description="Polar residues" evidence="1">
    <location>
        <begin position="202"/>
        <end position="221"/>
    </location>
</feature>
<organism evidence="3 4">
    <name type="scientific">Ladona fulva</name>
    <name type="common">Scarce chaser dragonfly</name>
    <name type="synonym">Libellula fulva</name>
    <dbReference type="NCBI Taxonomy" id="123851"/>
    <lineage>
        <taxon>Eukaryota</taxon>
        <taxon>Metazoa</taxon>
        <taxon>Ecdysozoa</taxon>
        <taxon>Arthropoda</taxon>
        <taxon>Hexapoda</taxon>
        <taxon>Insecta</taxon>
        <taxon>Pterygota</taxon>
        <taxon>Palaeoptera</taxon>
        <taxon>Odonata</taxon>
        <taxon>Epiprocta</taxon>
        <taxon>Anisoptera</taxon>
        <taxon>Libelluloidea</taxon>
        <taxon>Libellulidae</taxon>
        <taxon>Ladona</taxon>
    </lineage>
</organism>
<evidence type="ECO:0000313" key="3">
    <source>
        <dbReference type="EMBL" id="KAG8229752.1"/>
    </source>
</evidence>
<reference evidence="3" key="2">
    <citation type="submission" date="2017-10" db="EMBL/GenBank/DDBJ databases">
        <title>Ladona fulva Genome sequencing and assembly.</title>
        <authorList>
            <person name="Murali S."/>
            <person name="Richards S."/>
            <person name="Bandaranaike D."/>
            <person name="Bellair M."/>
            <person name="Blankenburg K."/>
            <person name="Chao H."/>
            <person name="Dinh H."/>
            <person name="Doddapaneni H."/>
            <person name="Dugan-Rocha S."/>
            <person name="Elkadiri S."/>
            <person name="Gnanaolivu R."/>
            <person name="Hernandez B."/>
            <person name="Skinner E."/>
            <person name="Javaid M."/>
            <person name="Lee S."/>
            <person name="Li M."/>
            <person name="Ming W."/>
            <person name="Munidasa M."/>
            <person name="Muniz J."/>
            <person name="Nguyen L."/>
            <person name="Hughes D."/>
            <person name="Osuji N."/>
            <person name="Pu L.-L."/>
            <person name="Puazo M."/>
            <person name="Qu C."/>
            <person name="Quiroz J."/>
            <person name="Raj R."/>
            <person name="Weissenberger G."/>
            <person name="Xin Y."/>
            <person name="Zou X."/>
            <person name="Han Y."/>
            <person name="Worley K."/>
            <person name="Muzny D."/>
            <person name="Gibbs R."/>
        </authorList>
    </citation>
    <scope>NUCLEOTIDE SEQUENCE</scope>
    <source>
        <strain evidence="3">Sampled in the wild</strain>
    </source>
</reference>
<proteinExistence type="predicted"/>
<gene>
    <name evidence="3" type="ORF">J437_LFUL007050</name>
</gene>
<name>A0A8K0K8L4_LADFU</name>
<keyword evidence="4" id="KW-1185">Reference proteome</keyword>
<dbReference type="AlphaFoldDB" id="A0A8K0K8L4"/>
<accession>A0A8K0K8L4</accession>
<dbReference type="OrthoDB" id="3176171at2759"/>
<dbReference type="InterPro" id="IPR001849">
    <property type="entry name" value="PH_domain"/>
</dbReference>